<feature type="region of interest" description="Disordered" evidence="1">
    <location>
        <begin position="23"/>
        <end position="52"/>
    </location>
</feature>
<accession>A0A0C3C017</accession>
<name>A0A0C3C017_HEBCY</name>
<dbReference type="HOGENOM" id="CLU_3087459_0_0_1"/>
<keyword evidence="3" id="KW-1185">Reference proteome</keyword>
<organism evidence="2 3">
    <name type="scientific">Hebeloma cylindrosporum</name>
    <dbReference type="NCBI Taxonomy" id="76867"/>
    <lineage>
        <taxon>Eukaryota</taxon>
        <taxon>Fungi</taxon>
        <taxon>Dikarya</taxon>
        <taxon>Basidiomycota</taxon>
        <taxon>Agaricomycotina</taxon>
        <taxon>Agaricomycetes</taxon>
        <taxon>Agaricomycetidae</taxon>
        <taxon>Agaricales</taxon>
        <taxon>Agaricineae</taxon>
        <taxon>Hymenogastraceae</taxon>
        <taxon>Hebeloma</taxon>
    </lineage>
</organism>
<dbReference type="EMBL" id="KN831778">
    <property type="protein sequence ID" value="KIM42210.1"/>
    <property type="molecule type" value="Genomic_DNA"/>
</dbReference>
<evidence type="ECO:0000313" key="2">
    <source>
        <dbReference type="EMBL" id="KIM42210.1"/>
    </source>
</evidence>
<reference evidence="3" key="2">
    <citation type="submission" date="2015-01" db="EMBL/GenBank/DDBJ databases">
        <title>Evolutionary Origins and Diversification of the Mycorrhizal Mutualists.</title>
        <authorList>
            <consortium name="DOE Joint Genome Institute"/>
            <consortium name="Mycorrhizal Genomics Consortium"/>
            <person name="Kohler A."/>
            <person name="Kuo A."/>
            <person name="Nagy L.G."/>
            <person name="Floudas D."/>
            <person name="Copeland A."/>
            <person name="Barry K.W."/>
            <person name="Cichocki N."/>
            <person name="Veneault-Fourrey C."/>
            <person name="LaButti K."/>
            <person name="Lindquist E.A."/>
            <person name="Lipzen A."/>
            <person name="Lundell T."/>
            <person name="Morin E."/>
            <person name="Murat C."/>
            <person name="Riley R."/>
            <person name="Ohm R."/>
            <person name="Sun H."/>
            <person name="Tunlid A."/>
            <person name="Henrissat B."/>
            <person name="Grigoriev I.V."/>
            <person name="Hibbett D.S."/>
            <person name="Martin F."/>
        </authorList>
    </citation>
    <scope>NUCLEOTIDE SEQUENCE [LARGE SCALE GENOMIC DNA]</scope>
    <source>
        <strain evidence="3">h7</strain>
    </source>
</reference>
<evidence type="ECO:0000313" key="3">
    <source>
        <dbReference type="Proteomes" id="UP000053424"/>
    </source>
</evidence>
<dbReference type="AlphaFoldDB" id="A0A0C3C017"/>
<gene>
    <name evidence="2" type="ORF">M413DRAFT_444659</name>
</gene>
<protein>
    <submittedName>
        <fullName evidence="2">Uncharacterized protein</fullName>
    </submittedName>
</protein>
<sequence length="52" mass="5978">MAPRQICCVQHEVNRMLTLIEAENAEHSQDPESRNASSWPRDKGNKLKENKS</sequence>
<proteinExistence type="predicted"/>
<reference evidence="2 3" key="1">
    <citation type="submission" date="2014-04" db="EMBL/GenBank/DDBJ databases">
        <authorList>
            <consortium name="DOE Joint Genome Institute"/>
            <person name="Kuo A."/>
            <person name="Gay G."/>
            <person name="Dore J."/>
            <person name="Kohler A."/>
            <person name="Nagy L.G."/>
            <person name="Floudas D."/>
            <person name="Copeland A."/>
            <person name="Barry K.W."/>
            <person name="Cichocki N."/>
            <person name="Veneault-Fourrey C."/>
            <person name="LaButti K."/>
            <person name="Lindquist E.A."/>
            <person name="Lipzen A."/>
            <person name="Lundell T."/>
            <person name="Morin E."/>
            <person name="Murat C."/>
            <person name="Sun H."/>
            <person name="Tunlid A."/>
            <person name="Henrissat B."/>
            <person name="Grigoriev I.V."/>
            <person name="Hibbett D.S."/>
            <person name="Martin F."/>
            <person name="Nordberg H.P."/>
            <person name="Cantor M.N."/>
            <person name="Hua S.X."/>
        </authorList>
    </citation>
    <scope>NUCLEOTIDE SEQUENCE [LARGE SCALE GENOMIC DNA]</scope>
    <source>
        <strain evidence="3">h7</strain>
    </source>
</reference>
<evidence type="ECO:0000256" key="1">
    <source>
        <dbReference type="SAM" id="MobiDB-lite"/>
    </source>
</evidence>
<feature type="compositionally biased region" description="Basic and acidic residues" evidence="1">
    <location>
        <begin position="40"/>
        <end position="52"/>
    </location>
</feature>
<dbReference type="Proteomes" id="UP000053424">
    <property type="component" value="Unassembled WGS sequence"/>
</dbReference>
<feature type="compositionally biased region" description="Basic and acidic residues" evidence="1">
    <location>
        <begin position="24"/>
        <end position="33"/>
    </location>
</feature>